<gene>
    <name evidence="2" type="ORF">A2755_03215</name>
</gene>
<proteinExistence type="predicted"/>
<reference evidence="2 3" key="1">
    <citation type="journal article" date="2016" name="Nat. Commun.">
        <title>Thousands of microbial genomes shed light on interconnected biogeochemical processes in an aquifer system.</title>
        <authorList>
            <person name="Anantharaman K."/>
            <person name="Brown C.T."/>
            <person name="Hug L.A."/>
            <person name="Sharon I."/>
            <person name="Castelle C.J."/>
            <person name="Probst A.J."/>
            <person name="Thomas B.C."/>
            <person name="Singh A."/>
            <person name="Wilkins M.J."/>
            <person name="Karaoz U."/>
            <person name="Brodie E.L."/>
            <person name="Williams K.H."/>
            <person name="Hubbard S.S."/>
            <person name="Banfield J.F."/>
        </authorList>
    </citation>
    <scope>NUCLEOTIDE SEQUENCE [LARGE SCALE GENOMIC DNA]</scope>
</reference>
<dbReference type="EMBL" id="MGIP01000019">
    <property type="protein sequence ID" value="OGM90540.1"/>
    <property type="molecule type" value="Genomic_DNA"/>
</dbReference>
<evidence type="ECO:0000313" key="2">
    <source>
        <dbReference type="EMBL" id="OGM90540.1"/>
    </source>
</evidence>
<dbReference type="STRING" id="1802555.A2755_03215"/>
<organism evidence="2 3">
    <name type="scientific">Candidatus Wolfebacteria bacterium RIFCSPHIGHO2_01_FULL_48_22</name>
    <dbReference type="NCBI Taxonomy" id="1802555"/>
    <lineage>
        <taxon>Bacteria</taxon>
        <taxon>Candidatus Wolfeibacteriota</taxon>
    </lineage>
</organism>
<protein>
    <submittedName>
        <fullName evidence="2">Uncharacterized protein</fullName>
    </submittedName>
</protein>
<evidence type="ECO:0000313" key="3">
    <source>
        <dbReference type="Proteomes" id="UP000177029"/>
    </source>
</evidence>
<accession>A0A1F8DPJ3</accession>
<sequence>MSKKMSLRVLGAVISLLVLIAIPLTTAAQSDDYIAPLNTGNTESPVQNTGQLYDLLITVVQWVYTIFYVIAVLFILIAAYNFITGAQSEDKIKTAKAQLKYAVIAIAIALVSTGVSALVKNFIENPDGGAQPAGQSRNFNQRQ</sequence>
<keyword evidence="1" id="KW-0472">Membrane</keyword>
<keyword evidence="1" id="KW-0812">Transmembrane</keyword>
<dbReference type="AlphaFoldDB" id="A0A1F8DPJ3"/>
<dbReference type="InterPro" id="IPR043993">
    <property type="entry name" value="T4SS_pilin"/>
</dbReference>
<evidence type="ECO:0000256" key="1">
    <source>
        <dbReference type="SAM" id="Phobius"/>
    </source>
</evidence>
<comment type="caution">
    <text evidence="2">The sequence shown here is derived from an EMBL/GenBank/DDBJ whole genome shotgun (WGS) entry which is preliminary data.</text>
</comment>
<feature type="transmembrane region" description="Helical" evidence="1">
    <location>
        <begin position="101"/>
        <end position="119"/>
    </location>
</feature>
<keyword evidence="1" id="KW-1133">Transmembrane helix</keyword>
<feature type="transmembrane region" description="Helical" evidence="1">
    <location>
        <begin position="62"/>
        <end position="80"/>
    </location>
</feature>
<dbReference type="Proteomes" id="UP000177029">
    <property type="component" value="Unassembled WGS sequence"/>
</dbReference>
<dbReference type="Pfam" id="PF18895">
    <property type="entry name" value="T4SS_pilin"/>
    <property type="match status" value="1"/>
</dbReference>
<name>A0A1F8DPJ3_9BACT</name>